<dbReference type="InterPro" id="IPR018060">
    <property type="entry name" value="HTH_AraC"/>
</dbReference>
<dbReference type="AlphaFoldDB" id="A0A7C9RF93"/>
<name>A0A7C9RF93_9HYPH</name>
<comment type="caution">
    <text evidence="5">The sequence shown here is derived from an EMBL/GenBank/DDBJ whole genome shotgun (WGS) entry which is preliminary data.</text>
</comment>
<dbReference type="InterPro" id="IPR009057">
    <property type="entry name" value="Homeodomain-like_sf"/>
</dbReference>
<dbReference type="Gene3D" id="1.10.10.60">
    <property type="entry name" value="Homeodomain-like"/>
    <property type="match status" value="2"/>
</dbReference>
<dbReference type="PANTHER" id="PTHR46796:SF14">
    <property type="entry name" value="TRANSCRIPTIONAL REGULATORY PROTEIN"/>
    <property type="match status" value="1"/>
</dbReference>
<dbReference type="InterPro" id="IPR018062">
    <property type="entry name" value="HTH_AraC-typ_CS"/>
</dbReference>
<dbReference type="PROSITE" id="PS01124">
    <property type="entry name" value="HTH_ARAC_FAMILY_2"/>
    <property type="match status" value="1"/>
</dbReference>
<dbReference type="PANTHER" id="PTHR46796">
    <property type="entry name" value="HTH-TYPE TRANSCRIPTIONAL ACTIVATOR RHAS-RELATED"/>
    <property type="match status" value="1"/>
</dbReference>
<dbReference type="Proteomes" id="UP000481252">
    <property type="component" value="Unassembled WGS sequence"/>
</dbReference>
<evidence type="ECO:0000259" key="4">
    <source>
        <dbReference type="PROSITE" id="PS01124"/>
    </source>
</evidence>
<dbReference type="InterPro" id="IPR020449">
    <property type="entry name" value="Tscrpt_reg_AraC-type_HTH"/>
</dbReference>
<dbReference type="GO" id="GO:0043565">
    <property type="term" value="F:sequence-specific DNA binding"/>
    <property type="evidence" value="ECO:0007669"/>
    <property type="project" value="InterPro"/>
</dbReference>
<keyword evidence="6" id="KW-1185">Reference proteome</keyword>
<dbReference type="SMART" id="SM00342">
    <property type="entry name" value="HTH_ARAC"/>
    <property type="match status" value="1"/>
</dbReference>
<dbReference type="SUPFAM" id="SSF46689">
    <property type="entry name" value="Homeodomain-like"/>
    <property type="match status" value="2"/>
</dbReference>
<keyword evidence="2" id="KW-0238">DNA-binding</keyword>
<evidence type="ECO:0000256" key="3">
    <source>
        <dbReference type="ARBA" id="ARBA00023163"/>
    </source>
</evidence>
<evidence type="ECO:0000256" key="2">
    <source>
        <dbReference type="ARBA" id="ARBA00023125"/>
    </source>
</evidence>
<proteinExistence type="predicted"/>
<feature type="domain" description="HTH araC/xylS-type" evidence="4">
    <location>
        <begin position="26"/>
        <end position="124"/>
    </location>
</feature>
<dbReference type="RefSeq" id="WP_165121586.1">
    <property type="nucleotide sequence ID" value="NZ_JAAKZG010000029.1"/>
</dbReference>
<dbReference type="PROSITE" id="PS00041">
    <property type="entry name" value="HTH_ARAC_FAMILY_1"/>
    <property type="match status" value="1"/>
</dbReference>
<organism evidence="5 6">
    <name type="scientific">Mesorhizobium zhangyense</name>
    <dbReference type="NCBI Taxonomy" id="1776730"/>
    <lineage>
        <taxon>Bacteria</taxon>
        <taxon>Pseudomonadati</taxon>
        <taxon>Pseudomonadota</taxon>
        <taxon>Alphaproteobacteria</taxon>
        <taxon>Hyphomicrobiales</taxon>
        <taxon>Phyllobacteriaceae</taxon>
        <taxon>Mesorhizobium</taxon>
    </lineage>
</organism>
<evidence type="ECO:0000256" key="1">
    <source>
        <dbReference type="ARBA" id="ARBA00023015"/>
    </source>
</evidence>
<dbReference type="EMBL" id="JAAKZG010000029">
    <property type="protein sequence ID" value="NGN45213.1"/>
    <property type="molecule type" value="Genomic_DNA"/>
</dbReference>
<dbReference type="InterPro" id="IPR050204">
    <property type="entry name" value="AraC_XylS_family_regulators"/>
</dbReference>
<accession>A0A7C9RF93</accession>
<keyword evidence="3" id="KW-0804">Transcription</keyword>
<evidence type="ECO:0000313" key="6">
    <source>
        <dbReference type="Proteomes" id="UP000481252"/>
    </source>
</evidence>
<dbReference type="GO" id="GO:0003700">
    <property type="term" value="F:DNA-binding transcription factor activity"/>
    <property type="evidence" value="ECO:0007669"/>
    <property type="project" value="InterPro"/>
</dbReference>
<sequence>MLENVDSFSKTNGSALRRGLSQRQLRHLTSHIAENIDRRVSLQELANLVSLSRSYFCTAFRLSMDCTPNEWLSRERIAHAQSLLSGTSAPVTEVSMAVGYQTCSAFSAAFRRHTGMTPSEYRRAS</sequence>
<protein>
    <submittedName>
        <fullName evidence="5">Helix-turn-helix transcriptional regulator</fullName>
    </submittedName>
</protein>
<evidence type="ECO:0000313" key="5">
    <source>
        <dbReference type="EMBL" id="NGN45213.1"/>
    </source>
</evidence>
<gene>
    <name evidence="5" type="ORF">G6N74_29615</name>
</gene>
<reference evidence="5 6" key="1">
    <citation type="submission" date="2020-02" db="EMBL/GenBank/DDBJ databases">
        <title>Genome sequence of the type strain CGMCC 1.15528 of Mesorhizobium zhangyense.</title>
        <authorList>
            <person name="Gao J."/>
            <person name="Sun J."/>
        </authorList>
    </citation>
    <scope>NUCLEOTIDE SEQUENCE [LARGE SCALE GENOMIC DNA]</scope>
    <source>
        <strain evidence="5 6">CGMCC 1.15528</strain>
    </source>
</reference>
<dbReference type="PRINTS" id="PR00032">
    <property type="entry name" value="HTHARAC"/>
</dbReference>
<keyword evidence="1" id="KW-0805">Transcription regulation</keyword>
<dbReference type="Pfam" id="PF12833">
    <property type="entry name" value="HTH_18"/>
    <property type="match status" value="1"/>
</dbReference>